<dbReference type="HAMAP" id="MF_01107">
    <property type="entry name" value="ArgD_aminotrans_3"/>
    <property type="match status" value="1"/>
</dbReference>
<feature type="binding site" evidence="4">
    <location>
        <position position="280"/>
    </location>
    <ligand>
        <name>N(2)-acetyl-L-ornithine</name>
        <dbReference type="ChEBI" id="CHEBI:57805"/>
    </ligand>
</feature>
<comment type="function">
    <text evidence="4">Involved in both the arginine and lysine biosynthetic pathways.</text>
</comment>
<dbReference type="InterPro" id="IPR015424">
    <property type="entry name" value="PyrdxlP-dep_Trfase"/>
</dbReference>
<dbReference type="Proteomes" id="UP001275664">
    <property type="component" value="Unassembled WGS sequence"/>
</dbReference>
<comment type="similarity">
    <text evidence="4">Belongs to the class-III pyridoxal-phosphate-dependent aminotransferase family. ArgD subfamily.</text>
</comment>
<dbReference type="PANTHER" id="PTHR11986">
    <property type="entry name" value="AMINOTRANSFERASE CLASS III"/>
    <property type="match status" value="1"/>
</dbReference>
<dbReference type="NCBIfam" id="NF002325">
    <property type="entry name" value="PRK01278.1"/>
    <property type="match status" value="1"/>
</dbReference>
<dbReference type="PANTHER" id="PTHR11986:SF113">
    <property type="entry name" value="SUCCINYLORNITHINE TRANSAMINASE"/>
    <property type="match status" value="1"/>
</dbReference>
<protein>
    <recommendedName>
        <fullName evidence="4">Acetylornithine/succinyldiaminopimelate aminotransferase</fullName>
        <shortName evidence="4">ACOAT</shortName>
        <shortName evidence="4">DapATase</shortName>
        <shortName evidence="4">Succinyldiaminopimelate transferase</shortName>
        <ecNumber evidence="4">2.6.1.11</ecNumber>
        <ecNumber evidence="4">2.6.1.17</ecNumber>
    </recommendedName>
</protein>
<evidence type="ECO:0000256" key="1">
    <source>
        <dbReference type="ARBA" id="ARBA00022576"/>
    </source>
</evidence>
<dbReference type="RefSeq" id="WP_319786915.1">
    <property type="nucleotide sequence ID" value="NZ_JAWXRD010000040.1"/>
</dbReference>
<keyword evidence="4" id="KW-0055">Arginine biosynthesis</keyword>
<dbReference type="InterPro" id="IPR005814">
    <property type="entry name" value="Aminotrans_3"/>
</dbReference>
<proteinExistence type="inferred from homology"/>
<dbReference type="EMBL" id="JAWXRD010000040">
    <property type="protein sequence ID" value="MDX6042514.1"/>
    <property type="molecule type" value="Genomic_DNA"/>
</dbReference>
<dbReference type="NCBIfam" id="TIGR00707">
    <property type="entry name" value="argD"/>
    <property type="match status" value="1"/>
</dbReference>
<comment type="subcellular location">
    <subcellularLocation>
        <location evidence="4">Cytoplasm</location>
    </subcellularLocation>
</comment>
<dbReference type="NCBIfam" id="NF009047">
    <property type="entry name" value="PRK12381.1"/>
    <property type="match status" value="1"/>
</dbReference>
<dbReference type="InterPro" id="IPR049704">
    <property type="entry name" value="Aminotrans_3_PPA_site"/>
</dbReference>
<keyword evidence="4" id="KW-0457">Lysine biosynthesis</keyword>
<keyword evidence="4" id="KW-0028">Amino-acid biosynthesis</keyword>
<dbReference type="PROSITE" id="PS00600">
    <property type="entry name" value="AA_TRANSFER_CLASS_3"/>
    <property type="match status" value="1"/>
</dbReference>
<feature type="binding site" evidence="4">
    <location>
        <position position="281"/>
    </location>
    <ligand>
        <name>pyridoxal 5'-phosphate</name>
        <dbReference type="ChEBI" id="CHEBI:597326"/>
    </ligand>
</feature>
<dbReference type="InterPro" id="IPR050103">
    <property type="entry name" value="Class-III_PLP-dep_AT"/>
</dbReference>
<comment type="cofactor">
    <cofactor evidence="4">
        <name>pyridoxal 5'-phosphate</name>
        <dbReference type="ChEBI" id="CHEBI:597326"/>
    </cofactor>
    <text evidence="4">Binds 1 pyridoxal phosphate per subunit.</text>
</comment>
<dbReference type="GO" id="GO:0008483">
    <property type="term" value="F:transaminase activity"/>
    <property type="evidence" value="ECO:0007669"/>
    <property type="project" value="UniProtKB-KW"/>
</dbReference>
<comment type="pathway">
    <text evidence="4">Amino-acid biosynthesis; L-lysine biosynthesis via DAP pathway; LL-2,6-diaminopimelate from (S)-tetrahydrodipicolinate (succinylase route): step 2/3.</text>
</comment>
<name>A0ABU4QTA0_9ENTR</name>
<gene>
    <name evidence="4" type="primary">argD</name>
    <name evidence="4" type="synonym">dapC</name>
    <name evidence="5" type="ORF">SIK69_20190</name>
</gene>
<feature type="binding site" evidence="4">
    <location>
        <begin position="223"/>
        <end position="226"/>
    </location>
    <ligand>
        <name>pyridoxal 5'-phosphate</name>
        <dbReference type="ChEBI" id="CHEBI:597326"/>
    </ligand>
</feature>
<feature type="binding site" evidence="4">
    <location>
        <position position="141"/>
    </location>
    <ligand>
        <name>N(2)-acetyl-L-ornithine</name>
        <dbReference type="ChEBI" id="CHEBI:57805"/>
    </ligand>
</feature>
<comment type="catalytic activity">
    <reaction evidence="4">
        <text>N(2)-acetyl-L-ornithine + 2-oxoglutarate = N-acetyl-L-glutamate 5-semialdehyde + L-glutamate</text>
        <dbReference type="Rhea" id="RHEA:18049"/>
        <dbReference type="ChEBI" id="CHEBI:16810"/>
        <dbReference type="ChEBI" id="CHEBI:29123"/>
        <dbReference type="ChEBI" id="CHEBI:29985"/>
        <dbReference type="ChEBI" id="CHEBI:57805"/>
        <dbReference type="EC" id="2.6.1.11"/>
    </reaction>
</comment>
<comment type="catalytic activity">
    <reaction evidence="4">
        <text>N-succinyl-(2S,6S)-2,6-diaminopimelate + 2-oxoglutarate = (S)-2-succinylamino-6-oxoheptanedioate + L-glutamate</text>
        <dbReference type="Rhea" id="RHEA:11960"/>
        <dbReference type="ChEBI" id="CHEBI:15685"/>
        <dbReference type="ChEBI" id="CHEBI:16810"/>
        <dbReference type="ChEBI" id="CHEBI:29985"/>
        <dbReference type="ChEBI" id="CHEBI:58087"/>
        <dbReference type="EC" id="2.6.1.17"/>
    </reaction>
</comment>
<feature type="binding site" evidence="4">
    <location>
        <begin position="105"/>
        <end position="106"/>
    </location>
    <ligand>
        <name>pyridoxal 5'-phosphate</name>
        <dbReference type="ChEBI" id="CHEBI:597326"/>
    </ligand>
</feature>
<dbReference type="InterPro" id="IPR015421">
    <property type="entry name" value="PyrdxlP-dep_Trfase_major"/>
</dbReference>
<dbReference type="InterPro" id="IPR017652">
    <property type="entry name" value="Ac/SucOrn_transaminase_bac"/>
</dbReference>
<comment type="subunit">
    <text evidence="4">Homodimer.</text>
</comment>
<dbReference type="InterPro" id="IPR015422">
    <property type="entry name" value="PyrdxlP-dep_Trfase_small"/>
</dbReference>
<comment type="caution">
    <text evidence="5">The sequence shown here is derived from an EMBL/GenBank/DDBJ whole genome shotgun (WGS) entry which is preliminary data.</text>
</comment>
<evidence type="ECO:0000256" key="3">
    <source>
        <dbReference type="ARBA" id="ARBA00022898"/>
    </source>
</evidence>
<comment type="pathway">
    <text evidence="4">Amino-acid biosynthesis; L-arginine biosynthesis; N(2)-acetyl-L-ornithine from L-glutamate: step 4/4.</text>
</comment>
<keyword evidence="4" id="KW-0963">Cytoplasm</keyword>
<organism evidence="5 6">
    <name type="scientific">Scandinavium lactucae</name>
    <dbReference type="NCBI Taxonomy" id="3095028"/>
    <lineage>
        <taxon>Bacteria</taxon>
        <taxon>Pseudomonadati</taxon>
        <taxon>Pseudomonadota</taxon>
        <taxon>Gammaproteobacteria</taxon>
        <taxon>Enterobacterales</taxon>
        <taxon>Enterobacteriaceae</taxon>
        <taxon>Scandinavium</taxon>
    </lineage>
</organism>
<reference evidence="5 6" key="1">
    <citation type="submission" date="2023-11" db="EMBL/GenBank/DDBJ databases">
        <title>Scandinavium wanjuensis sp. nov., isolated from lettuce South Korea.</title>
        <authorList>
            <person name="Park J."/>
            <person name="Park S."/>
            <person name="Oh K.K."/>
            <person name="Cho G.S."/>
            <person name="Franz C.M.A.P."/>
        </authorList>
    </citation>
    <scope>NUCLEOTIDE SEQUENCE [LARGE SCALE GENOMIC DNA]</scope>
    <source>
        <strain evidence="5 6">V105_6</strain>
    </source>
</reference>
<evidence type="ECO:0000313" key="6">
    <source>
        <dbReference type="Proteomes" id="UP001275664"/>
    </source>
</evidence>
<accession>A0ABU4QTA0</accession>
<dbReference type="NCBIfam" id="TIGR03246">
    <property type="entry name" value="arg_catab_astC"/>
    <property type="match status" value="1"/>
</dbReference>
<dbReference type="Gene3D" id="3.90.1150.10">
    <property type="entry name" value="Aspartate Aminotransferase, domain 1"/>
    <property type="match status" value="1"/>
</dbReference>
<evidence type="ECO:0000313" key="5">
    <source>
        <dbReference type="EMBL" id="MDX6042514.1"/>
    </source>
</evidence>
<feature type="modified residue" description="N6-(pyridoxal phosphate)lysine" evidence="4">
    <location>
        <position position="252"/>
    </location>
</feature>
<keyword evidence="1 4" id="KW-0032">Aminotransferase</keyword>
<dbReference type="Pfam" id="PF00202">
    <property type="entry name" value="Aminotran_3"/>
    <property type="match status" value="1"/>
</dbReference>
<dbReference type="EC" id="2.6.1.11" evidence="4"/>
<keyword evidence="2 4" id="KW-0808">Transferase</keyword>
<dbReference type="PIRSF" id="PIRSF000521">
    <property type="entry name" value="Transaminase_4ab_Lys_Orn"/>
    <property type="match status" value="1"/>
</dbReference>
<dbReference type="SUPFAM" id="SSF53383">
    <property type="entry name" value="PLP-dependent transferases"/>
    <property type="match status" value="1"/>
</dbReference>
<evidence type="ECO:0000256" key="2">
    <source>
        <dbReference type="ARBA" id="ARBA00022679"/>
    </source>
</evidence>
<dbReference type="NCBIfam" id="NF003468">
    <property type="entry name" value="PRK05093.1"/>
    <property type="match status" value="1"/>
</dbReference>
<dbReference type="InterPro" id="IPR004636">
    <property type="entry name" value="AcOrn/SuccOrn_fam"/>
</dbReference>
<dbReference type="EC" id="2.6.1.17" evidence="4"/>
<keyword evidence="6" id="KW-1185">Reference proteome</keyword>
<dbReference type="CDD" id="cd00610">
    <property type="entry name" value="OAT_like"/>
    <property type="match status" value="1"/>
</dbReference>
<sequence>MTQSVTRGNFDDWMMPVYAPAPFIPVRGEGSRLWDQQGKEYIDFAGGIAVNALGHAHPAMIAALTEQAGKFWHTGNGYSNEPVLKLAKQLIDATFADKIFFCNSGAEANEAALKLARKYAHDKFGAHKSGIVAFKNAFHGRTLFTVSAGGQPSYSQDFAPLPPQIQHAIYNDIDSARQLINDDTCAVIVEPIQGEGGVVPATPAFLKELRDLCDQHNALLIFDEVQTGVGRTGELYAYMHYGVTPDVLSTAKALGGGFPIGALLTRDEFASVMTVGTHGTTYGGNPLACAVAGVVLSMINTHDVLNGVKQRNQWFTERLTAINARFGLFDEVRGMGLLIGCVLKAGYAGKAKQISQLAAENGLMVLIAGANVVRFAPALVISEEEVNTGLDRFEKACERFVSEVSS</sequence>
<feature type="binding site" evidence="4">
    <location>
        <position position="138"/>
    </location>
    <ligand>
        <name>pyridoxal 5'-phosphate</name>
        <dbReference type="ChEBI" id="CHEBI:597326"/>
    </ligand>
</feature>
<keyword evidence="3 4" id="KW-0663">Pyridoxal phosphate</keyword>
<evidence type="ECO:0000256" key="4">
    <source>
        <dbReference type="HAMAP-Rule" id="MF_01107"/>
    </source>
</evidence>
<dbReference type="Gene3D" id="3.40.640.10">
    <property type="entry name" value="Type I PLP-dependent aspartate aminotransferase-like (Major domain)"/>
    <property type="match status" value="1"/>
</dbReference>